<feature type="domain" description="DUF1468" evidence="2">
    <location>
        <begin position="13"/>
        <end position="151"/>
    </location>
</feature>
<accession>A0A545TYB4</accession>
<keyword evidence="4" id="KW-1185">Reference proteome</keyword>
<name>A0A545TYB4_9PROT</name>
<sequence>METSNQLRPGERLFALLLVLVAGFVFAEAHAISGFRGLTTGGVMPMLAAGVMLLSSLLILADTLRKPRNGSGIQALIAYLLPLRVVLFAGLVTVYAALIPGLGFLAASGAFLFVAIWGLWRRGPVLAAALSTLSILAIYLLFRVVFQVVLPLGSLWQTGKLWS</sequence>
<keyword evidence="1" id="KW-0812">Transmembrane</keyword>
<dbReference type="Proteomes" id="UP000315252">
    <property type="component" value="Unassembled WGS sequence"/>
</dbReference>
<feature type="transmembrane region" description="Helical" evidence="1">
    <location>
        <begin position="41"/>
        <end position="64"/>
    </location>
</feature>
<feature type="transmembrane region" description="Helical" evidence="1">
    <location>
        <begin position="102"/>
        <end position="120"/>
    </location>
</feature>
<evidence type="ECO:0000259" key="2">
    <source>
        <dbReference type="Pfam" id="PF07331"/>
    </source>
</evidence>
<reference evidence="3 4" key="1">
    <citation type="submission" date="2019-06" db="EMBL/GenBank/DDBJ databases">
        <title>Whole genome sequence for Rhodospirillaceae sp. R148.</title>
        <authorList>
            <person name="Wang G."/>
        </authorList>
    </citation>
    <scope>NUCLEOTIDE SEQUENCE [LARGE SCALE GENOMIC DNA]</scope>
    <source>
        <strain evidence="3 4">R148</strain>
    </source>
</reference>
<feature type="transmembrane region" description="Helical" evidence="1">
    <location>
        <begin position="76"/>
        <end position="96"/>
    </location>
</feature>
<protein>
    <submittedName>
        <fullName evidence="3">Tripartite tricarboxylate transporter TctB family protein</fullName>
    </submittedName>
</protein>
<dbReference type="RefSeq" id="WP_142895814.1">
    <property type="nucleotide sequence ID" value="NZ_ML660053.1"/>
</dbReference>
<dbReference type="OrthoDB" id="8907787at2"/>
<dbReference type="InterPro" id="IPR009936">
    <property type="entry name" value="DUF1468"/>
</dbReference>
<evidence type="ECO:0000256" key="1">
    <source>
        <dbReference type="SAM" id="Phobius"/>
    </source>
</evidence>
<organism evidence="3 4">
    <name type="scientific">Denitrobaculum tricleocarpae</name>
    <dbReference type="NCBI Taxonomy" id="2591009"/>
    <lineage>
        <taxon>Bacteria</taxon>
        <taxon>Pseudomonadati</taxon>
        <taxon>Pseudomonadota</taxon>
        <taxon>Alphaproteobacteria</taxon>
        <taxon>Rhodospirillales</taxon>
        <taxon>Rhodospirillaceae</taxon>
        <taxon>Denitrobaculum</taxon>
    </lineage>
</organism>
<dbReference type="EMBL" id="VHSH01000002">
    <property type="protein sequence ID" value="TQV82184.1"/>
    <property type="molecule type" value="Genomic_DNA"/>
</dbReference>
<feature type="transmembrane region" description="Helical" evidence="1">
    <location>
        <begin position="125"/>
        <end position="146"/>
    </location>
</feature>
<keyword evidence="1" id="KW-1133">Transmembrane helix</keyword>
<evidence type="ECO:0000313" key="4">
    <source>
        <dbReference type="Proteomes" id="UP000315252"/>
    </source>
</evidence>
<dbReference type="AlphaFoldDB" id="A0A545TYB4"/>
<gene>
    <name evidence="3" type="ORF">FKG95_08170</name>
</gene>
<keyword evidence="1" id="KW-0472">Membrane</keyword>
<evidence type="ECO:0000313" key="3">
    <source>
        <dbReference type="EMBL" id="TQV82184.1"/>
    </source>
</evidence>
<dbReference type="Pfam" id="PF07331">
    <property type="entry name" value="TctB"/>
    <property type="match status" value="1"/>
</dbReference>
<comment type="caution">
    <text evidence="3">The sequence shown here is derived from an EMBL/GenBank/DDBJ whole genome shotgun (WGS) entry which is preliminary data.</text>
</comment>
<proteinExistence type="predicted"/>